<dbReference type="SUPFAM" id="SSF50998">
    <property type="entry name" value="Quinoprotein alcohol dehydrogenase-like"/>
    <property type="match status" value="1"/>
</dbReference>
<evidence type="ECO:0000256" key="1">
    <source>
        <dbReference type="PROSITE-ProRule" id="PRU00221"/>
    </source>
</evidence>
<protein>
    <submittedName>
        <fullName evidence="2">WD40 repeat-like protein</fullName>
    </submittedName>
</protein>
<dbReference type="OrthoDB" id="2911645at2759"/>
<dbReference type="InterPro" id="IPR011047">
    <property type="entry name" value="Quinoprotein_ADH-like_sf"/>
</dbReference>
<keyword evidence="1" id="KW-0853">WD repeat</keyword>
<keyword evidence="3" id="KW-1185">Reference proteome</keyword>
<organism evidence="2 3">
    <name type="scientific">Gymnopus androsaceus JB14</name>
    <dbReference type="NCBI Taxonomy" id="1447944"/>
    <lineage>
        <taxon>Eukaryota</taxon>
        <taxon>Fungi</taxon>
        <taxon>Dikarya</taxon>
        <taxon>Basidiomycota</taxon>
        <taxon>Agaricomycotina</taxon>
        <taxon>Agaricomycetes</taxon>
        <taxon>Agaricomycetidae</taxon>
        <taxon>Agaricales</taxon>
        <taxon>Marasmiineae</taxon>
        <taxon>Omphalotaceae</taxon>
        <taxon>Gymnopus</taxon>
    </lineage>
</organism>
<dbReference type="InterPro" id="IPR001680">
    <property type="entry name" value="WD40_rpt"/>
</dbReference>
<dbReference type="PANTHER" id="PTHR19879:SF9">
    <property type="entry name" value="TRANSCRIPTION INITIATION FACTOR TFIID SUBUNIT 5"/>
    <property type="match status" value="1"/>
</dbReference>
<accession>A0A6A4HGA3</accession>
<evidence type="ECO:0000313" key="3">
    <source>
        <dbReference type="Proteomes" id="UP000799118"/>
    </source>
</evidence>
<feature type="non-terminal residue" evidence="2">
    <location>
        <position position="123"/>
    </location>
</feature>
<dbReference type="Gene3D" id="2.130.10.10">
    <property type="entry name" value="YVTN repeat-like/Quinoprotein amine dehydrogenase"/>
    <property type="match status" value="1"/>
</dbReference>
<gene>
    <name evidence="2" type="ORF">BT96DRAFT_738870</name>
</gene>
<dbReference type="PROSITE" id="PS50294">
    <property type="entry name" value="WD_REPEATS_REGION"/>
    <property type="match status" value="2"/>
</dbReference>
<feature type="repeat" description="WD" evidence="1">
    <location>
        <begin position="1"/>
        <end position="39"/>
    </location>
</feature>
<name>A0A6A4HGA3_9AGAR</name>
<sequence>HQDYVTWAEYGPDDGIIATASWDRTVRIWNAVNGALIHTLTGPTGQIWSAAFSPDGKLIAAGGDHQVRLWSVESGKLLHTLSGYDDTCRTRSLCFSPDGATLAAGARGGTLRLFSILTGECLQ</sequence>
<evidence type="ECO:0000313" key="2">
    <source>
        <dbReference type="EMBL" id="KAE9396751.1"/>
    </source>
</evidence>
<feature type="repeat" description="WD" evidence="1">
    <location>
        <begin position="40"/>
        <end position="80"/>
    </location>
</feature>
<dbReference type="PANTHER" id="PTHR19879">
    <property type="entry name" value="TRANSCRIPTION INITIATION FACTOR TFIID"/>
    <property type="match status" value="1"/>
</dbReference>
<dbReference type="InterPro" id="IPR015943">
    <property type="entry name" value="WD40/YVTN_repeat-like_dom_sf"/>
</dbReference>
<proteinExistence type="predicted"/>
<dbReference type="EMBL" id="ML769508">
    <property type="protein sequence ID" value="KAE9396751.1"/>
    <property type="molecule type" value="Genomic_DNA"/>
</dbReference>
<dbReference type="PROSITE" id="PS50082">
    <property type="entry name" value="WD_REPEATS_2"/>
    <property type="match status" value="2"/>
</dbReference>
<reference evidence="2" key="1">
    <citation type="journal article" date="2019" name="Environ. Microbiol.">
        <title>Fungal ecological strategies reflected in gene transcription - a case study of two litter decomposers.</title>
        <authorList>
            <person name="Barbi F."/>
            <person name="Kohler A."/>
            <person name="Barry K."/>
            <person name="Baskaran P."/>
            <person name="Daum C."/>
            <person name="Fauchery L."/>
            <person name="Ihrmark K."/>
            <person name="Kuo A."/>
            <person name="LaButti K."/>
            <person name="Lipzen A."/>
            <person name="Morin E."/>
            <person name="Grigoriev I.V."/>
            <person name="Henrissat B."/>
            <person name="Lindahl B."/>
            <person name="Martin F."/>
        </authorList>
    </citation>
    <scope>NUCLEOTIDE SEQUENCE</scope>
    <source>
        <strain evidence="2">JB14</strain>
    </source>
</reference>
<dbReference type="Pfam" id="PF00400">
    <property type="entry name" value="WD40"/>
    <property type="match status" value="3"/>
</dbReference>
<dbReference type="AlphaFoldDB" id="A0A6A4HGA3"/>
<feature type="non-terminal residue" evidence="2">
    <location>
        <position position="1"/>
    </location>
</feature>
<dbReference type="SMART" id="SM00320">
    <property type="entry name" value="WD40"/>
    <property type="match status" value="3"/>
</dbReference>
<dbReference type="Proteomes" id="UP000799118">
    <property type="component" value="Unassembled WGS sequence"/>
</dbReference>